<comment type="similarity">
    <text evidence="1">Belongs to the LysR transcriptional regulatory family.</text>
</comment>
<dbReference type="Pfam" id="PF00126">
    <property type="entry name" value="HTH_1"/>
    <property type="match status" value="1"/>
</dbReference>
<dbReference type="SUPFAM" id="SSF46785">
    <property type="entry name" value="Winged helix' DNA-binding domain"/>
    <property type="match status" value="1"/>
</dbReference>
<accession>A0A964DZT2</accession>
<dbReference type="SUPFAM" id="SSF53850">
    <property type="entry name" value="Periplasmic binding protein-like II"/>
    <property type="match status" value="1"/>
</dbReference>
<dbReference type="InterPro" id="IPR005119">
    <property type="entry name" value="LysR_subst-bd"/>
</dbReference>
<dbReference type="InterPro" id="IPR000847">
    <property type="entry name" value="LysR_HTH_N"/>
</dbReference>
<organism evidence="6 7">
    <name type="scientific">Acidisoma silvae</name>
    <dbReference type="NCBI Taxonomy" id="2802396"/>
    <lineage>
        <taxon>Bacteria</taxon>
        <taxon>Pseudomonadati</taxon>
        <taxon>Pseudomonadota</taxon>
        <taxon>Alphaproteobacteria</taxon>
        <taxon>Acetobacterales</taxon>
        <taxon>Acidocellaceae</taxon>
        <taxon>Acidisoma</taxon>
    </lineage>
</organism>
<protein>
    <submittedName>
        <fullName evidence="6">LysR family transcriptional regulator</fullName>
    </submittedName>
</protein>
<evidence type="ECO:0000256" key="2">
    <source>
        <dbReference type="ARBA" id="ARBA00023015"/>
    </source>
</evidence>
<dbReference type="RefSeq" id="WP_227322092.1">
    <property type="nucleotide sequence ID" value="NZ_JAESVB010000006.1"/>
</dbReference>
<dbReference type="Gene3D" id="1.10.10.10">
    <property type="entry name" value="Winged helix-like DNA-binding domain superfamily/Winged helix DNA-binding domain"/>
    <property type="match status" value="1"/>
</dbReference>
<dbReference type="Pfam" id="PF03466">
    <property type="entry name" value="LysR_substrate"/>
    <property type="match status" value="1"/>
</dbReference>
<name>A0A964DZT2_9PROT</name>
<dbReference type="PANTHER" id="PTHR30346">
    <property type="entry name" value="TRANSCRIPTIONAL DUAL REGULATOR HCAR-RELATED"/>
    <property type="match status" value="1"/>
</dbReference>
<dbReference type="FunFam" id="1.10.10.10:FF:000001">
    <property type="entry name" value="LysR family transcriptional regulator"/>
    <property type="match status" value="1"/>
</dbReference>
<gene>
    <name evidence="6" type="ORF">ASILVAE211_14685</name>
</gene>
<keyword evidence="2" id="KW-0805">Transcription regulation</keyword>
<dbReference type="GO" id="GO:0032993">
    <property type="term" value="C:protein-DNA complex"/>
    <property type="evidence" value="ECO:0007669"/>
    <property type="project" value="TreeGrafter"/>
</dbReference>
<dbReference type="PANTHER" id="PTHR30346:SF0">
    <property type="entry name" value="HCA OPERON TRANSCRIPTIONAL ACTIVATOR HCAR"/>
    <property type="match status" value="1"/>
</dbReference>
<evidence type="ECO:0000256" key="4">
    <source>
        <dbReference type="ARBA" id="ARBA00023163"/>
    </source>
</evidence>
<dbReference type="AlphaFoldDB" id="A0A964DZT2"/>
<evidence type="ECO:0000259" key="5">
    <source>
        <dbReference type="PROSITE" id="PS50931"/>
    </source>
</evidence>
<evidence type="ECO:0000313" key="6">
    <source>
        <dbReference type="EMBL" id="MCB8876437.1"/>
    </source>
</evidence>
<reference evidence="6" key="2">
    <citation type="submission" date="2021-01" db="EMBL/GenBank/DDBJ databases">
        <authorList>
            <person name="Mieszkin S."/>
            <person name="Pouder E."/>
            <person name="Alain K."/>
        </authorList>
    </citation>
    <scope>NUCLEOTIDE SEQUENCE</scope>
    <source>
        <strain evidence="6">HW T2.11</strain>
    </source>
</reference>
<sequence>MNSLLSTVSLRRLQVFLAVCETLHMARAAEALGIAQPALSQQIRGLETAIGARLFHRRKRGIDLTAAGAQCRDQAVRLLRLHGETIEQVRRVARGEAGRIVLGYVGSAMFERRFPAELRQMRDRFPGVELSLREGSILTLLDAVASGDIDIALVRAPIDVAPPLKARFHSRQALSVILPHNHPLARLPAIPIAHLAQETMIGLPDSEAVGIMRVVTELARAAGIQLPVKWHVSEVGSVLGLVAAGLGFGIVPEAIAALAGPEIAARPLLVDPPAHAELWLVWHEEKLTPALSQFLSVAGGG</sequence>
<feature type="domain" description="HTH lysR-type" evidence="5">
    <location>
        <begin position="8"/>
        <end position="65"/>
    </location>
</feature>
<dbReference type="GO" id="GO:0003700">
    <property type="term" value="F:DNA-binding transcription factor activity"/>
    <property type="evidence" value="ECO:0007669"/>
    <property type="project" value="InterPro"/>
</dbReference>
<dbReference type="Gene3D" id="3.40.190.10">
    <property type="entry name" value="Periplasmic binding protein-like II"/>
    <property type="match status" value="2"/>
</dbReference>
<reference evidence="6" key="1">
    <citation type="journal article" date="2021" name="Microorganisms">
        <title>Acidisoma silvae sp. nov. and Acidisomacellulosilytica sp. nov., Two Acidophilic Bacteria Isolated from Decaying Wood, Hydrolyzing Cellulose and Producing Poly-3-hydroxybutyrate.</title>
        <authorList>
            <person name="Mieszkin S."/>
            <person name="Pouder E."/>
            <person name="Uroz S."/>
            <person name="Simon-Colin C."/>
            <person name="Alain K."/>
        </authorList>
    </citation>
    <scope>NUCLEOTIDE SEQUENCE</scope>
    <source>
        <strain evidence="6">HW T2.11</strain>
    </source>
</reference>
<dbReference type="PROSITE" id="PS50931">
    <property type="entry name" value="HTH_LYSR"/>
    <property type="match status" value="1"/>
</dbReference>
<evidence type="ECO:0000256" key="1">
    <source>
        <dbReference type="ARBA" id="ARBA00009437"/>
    </source>
</evidence>
<dbReference type="PRINTS" id="PR00039">
    <property type="entry name" value="HTHLYSR"/>
</dbReference>
<evidence type="ECO:0000313" key="7">
    <source>
        <dbReference type="Proteomes" id="UP000708298"/>
    </source>
</evidence>
<keyword evidence="4" id="KW-0804">Transcription</keyword>
<dbReference type="CDD" id="cd08414">
    <property type="entry name" value="PBP2_LTTR_aromatics_like"/>
    <property type="match status" value="1"/>
</dbReference>
<dbReference type="Proteomes" id="UP000708298">
    <property type="component" value="Unassembled WGS sequence"/>
</dbReference>
<dbReference type="InterPro" id="IPR036388">
    <property type="entry name" value="WH-like_DNA-bd_sf"/>
</dbReference>
<keyword evidence="3" id="KW-0238">DNA-binding</keyword>
<evidence type="ECO:0000256" key="3">
    <source>
        <dbReference type="ARBA" id="ARBA00023125"/>
    </source>
</evidence>
<proteinExistence type="inferred from homology"/>
<dbReference type="InterPro" id="IPR036390">
    <property type="entry name" value="WH_DNA-bd_sf"/>
</dbReference>
<comment type="caution">
    <text evidence="6">The sequence shown here is derived from an EMBL/GenBank/DDBJ whole genome shotgun (WGS) entry which is preliminary data.</text>
</comment>
<dbReference type="GO" id="GO:0003677">
    <property type="term" value="F:DNA binding"/>
    <property type="evidence" value="ECO:0007669"/>
    <property type="project" value="UniProtKB-KW"/>
</dbReference>
<keyword evidence="7" id="KW-1185">Reference proteome</keyword>
<dbReference type="EMBL" id="JAESVB010000006">
    <property type="protein sequence ID" value="MCB8876437.1"/>
    <property type="molecule type" value="Genomic_DNA"/>
</dbReference>